<sequence>MKKISFLAPAEKEMNDAAKFYEDKAHGLGIDFLIEIQNALDLILENAQIAPVVEHDIRRFPIERFPYGILYSIEPKEIAIVAIMNLHRKPGYWLDRLKK</sequence>
<proteinExistence type="predicted"/>
<accession>A0ABV6YT46</accession>
<comment type="caution">
    <text evidence="2">The sequence shown here is derived from an EMBL/GenBank/DDBJ whole genome shotgun (WGS) entry which is preliminary data.</text>
</comment>
<evidence type="ECO:0000313" key="2">
    <source>
        <dbReference type="EMBL" id="MFC1849268.1"/>
    </source>
</evidence>
<gene>
    <name evidence="2" type="ORF">ACFL27_03570</name>
</gene>
<keyword evidence="1" id="KW-1277">Toxin-antitoxin system</keyword>
<name>A0ABV6YT46_UNCC1</name>
<dbReference type="InterPro" id="IPR035093">
    <property type="entry name" value="RelE/ParE_toxin_dom_sf"/>
</dbReference>
<reference evidence="2 3" key="1">
    <citation type="submission" date="2024-09" db="EMBL/GenBank/DDBJ databases">
        <title>Laminarin stimulates single cell rates of sulfate reduction while oxygen inhibits transcriptomic activity in coastal marine sediment.</title>
        <authorList>
            <person name="Lindsay M."/>
            <person name="Orcutt B."/>
            <person name="Emerson D."/>
            <person name="Stepanauskas R."/>
            <person name="D'Angelo T."/>
        </authorList>
    </citation>
    <scope>NUCLEOTIDE SEQUENCE [LARGE SCALE GENOMIC DNA]</scope>
    <source>
        <strain evidence="2">SAG AM-311-K15</strain>
    </source>
</reference>
<dbReference type="InterPro" id="IPR007712">
    <property type="entry name" value="RelE/ParE_toxin"/>
</dbReference>
<dbReference type="Gene3D" id="3.30.2310.20">
    <property type="entry name" value="RelE-like"/>
    <property type="match status" value="1"/>
</dbReference>
<evidence type="ECO:0000313" key="3">
    <source>
        <dbReference type="Proteomes" id="UP001594351"/>
    </source>
</evidence>
<evidence type="ECO:0000256" key="1">
    <source>
        <dbReference type="ARBA" id="ARBA00022649"/>
    </source>
</evidence>
<keyword evidence="3" id="KW-1185">Reference proteome</keyword>
<dbReference type="Pfam" id="PF05016">
    <property type="entry name" value="ParE_toxin"/>
    <property type="match status" value="1"/>
</dbReference>
<dbReference type="Proteomes" id="UP001594351">
    <property type="component" value="Unassembled WGS sequence"/>
</dbReference>
<dbReference type="EMBL" id="JBHPBY010000029">
    <property type="protein sequence ID" value="MFC1849268.1"/>
    <property type="molecule type" value="Genomic_DNA"/>
</dbReference>
<protein>
    <submittedName>
        <fullName evidence="2">Type II toxin-antitoxin system RelE/ParE family toxin</fullName>
    </submittedName>
</protein>
<organism evidence="2 3">
    <name type="scientific">candidate division CSSED10-310 bacterium</name>
    <dbReference type="NCBI Taxonomy" id="2855610"/>
    <lineage>
        <taxon>Bacteria</taxon>
        <taxon>Bacteria division CSSED10-310</taxon>
    </lineage>
</organism>